<proteinExistence type="inferred from homology"/>
<comment type="similarity">
    <text evidence="2">Belongs to the class-II aminoacyl-tRNA synthetase family. Type 2 subfamily.</text>
</comment>
<comment type="subcellular location">
    <subcellularLocation>
        <location evidence="1">Cytoplasm</location>
    </subcellularLocation>
</comment>
<keyword evidence="6" id="KW-0547">Nucleotide-binding</keyword>
<dbReference type="PRINTS" id="PR01042">
    <property type="entry name" value="TRNASYNTHASP"/>
</dbReference>
<dbReference type="NCBIfam" id="NF003483">
    <property type="entry name" value="PRK05159.1"/>
    <property type="match status" value="1"/>
</dbReference>
<gene>
    <name evidence="14" type="ORF">K469DRAFT_554817</name>
</gene>
<dbReference type="InterPro" id="IPR004364">
    <property type="entry name" value="Aa-tRNA-synt_II"/>
</dbReference>
<reference evidence="14" key="1">
    <citation type="journal article" date="2020" name="Stud. Mycol.">
        <title>101 Dothideomycetes genomes: a test case for predicting lifestyles and emergence of pathogens.</title>
        <authorList>
            <person name="Haridas S."/>
            <person name="Albert R."/>
            <person name="Binder M."/>
            <person name="Bloem J."/>
            <person name="Labutti K."/>
            <person name="Salamov A."/>
            <person name="Andreopoulos B."/>
            <person name="Baker S."/>
            <person name="Barry K."/>
            <person name="Bills G."/>
            <person name="Bluhm B."/>
            <person name="Cannon C."/>
            <person name="Castanera R."/>
            <person name="Culley D."/>
            <person name="Daum C."/>
            <person name="Ezra D."/>
            <person name="Gonzalez J."/>
            <person name="Henrissat B."/>
            <person name="Kuo A."/>
            <person name="Liang C."/>
            <person name="Lipzen A."/>
            <person name="Lutzoni F."/>
            <person name="Magnuson J."/>
            <person name="Mondo S."/>
            <person name="Nolan M."/>
            <person name="Ohm R."/>
            <person name="Pangilinan J."/>
            <person name="Park H.-J."/>
            <person name="Ramirez L."/>
            <person name="Alfaro M."/>
            <person name="Sun H."/>
            <person name="Tritt A."/>
            <person name="Yoshinaga Y."/>
            <person name="Zwiers L.-H."/>
            <person name="Turgeon B."/>
            <person name="Goodwin S."/>
            <person name="Spatafora J."/>
            <person name="Crous P."/>
            <person name="Grigoriev I."/>
        </authorList>
    </citation>
    <scope>NUCLEOTIDE SEQUENCE</scope>
    <source>
        <strain evidence="14">CBS 207.26</strain>
    </source>
</reference>
<name>A0A6A6ENF9_9PEZI</name>
<feature type="region of interest" description="Disordered" evidence="12">
    <location>
        <begin position="189"/>
        <end position="212"/>
    </location>
</feature>
<feature type="compositionally biased region" description="Basic and acidic residues" evidence="12">
    <location>
        <begin position="23"/>
        <end position="50"/>
    </location>
</feature>
<dbReference type="InterPro" id="IPR004523">
    <property type="entry name" value="Asp-tRNA_synthase_2"/>
</dbReference>
<evidence type="ECO:0000313" key="14">
    <source>
        <dbReference type="EMBL" id="KAF2192502.1"/>
    </source>
</evidence>
<keyword evidence="5" id="KW-0436">Ligase</keyword>
<sequence length="550" mass="61715">MTEPAPSGSGEPQQPSKNALKKLQKEKEKAEKKAAAKARELAERQKKESADAADVSVDAYGELPLCGSREFKPTNTSRENLSDIAELEDKEITFRCWVENARVQSAKLAFLNLRQGLNTVQAVVAASEKLSKQMVKFSGNVSTESTLAVTGSVKRVKEPIKSATIKDFEIHITKLFVEVKAEVPLPMQVEDAERPLPSEGLGDEDEKQAEGDARPLVGLNTRLNNRTLDLRAKINHAIFVVKSGVCALFQEFLSQKGFTLIHTPKILGAASEGGANVFELKYFDRPAYLAQSPQFYKQMLIASRFQKVMEIGPVFRAENSNTARHLTEFTGLDLEMEFQENYHEVMGLLEDLMLFIFKELNARYKKETDLVRSAYHVEDFKLPESGKVPRIPFTEGIKMLREAGEELGDYDDLTTPQEKHLGKLVLERYNSDFYTLDQFPLAIRPAYTMPSPSDPLLSNSYDMFMRGQEICSGAQRIHNADLLSEMMRKHDPPVDPDGPGTKDYVDSFRYGCPPHGGGGFGLERIVQFWLGLPNIRMCSLFPRDPQRVVP</sequence>
<evidence type="ECO:0000313" key="15">
    <source>
        <dbReference type="Proteomes" id="UP000800200"/>
    </source>
</evidence>
<dbReference type="SUPFAM" id="SSF55681">
    <property type="entry name" value="Class II aaRS and biotin synthetases"/>
    <property type="match status" value="1"/>
</dbReference>
<dbReference type="NCBIfam" id="TIGR00458">
    <property type="entry name" value="aspS_nondisc"/>
    <property type="match status" value="1"/>
</dbReference>
<evidence type="ECO:0000256" key="9">
    <source>
        <dbReference type="ARBA" id="ARBA00023146"/>
    </source>
</evidence>
<dbReference type="CDD" id="cd00776">
    <property type="entry name" value="AsxRS_core"/>
    <property type="match status" value="1"/>
</dbReference>
<dbReference type="GO" id="GO:0005829">
    <property type="term" value="C:cytosol"/>
    <property type="evidence" value="ECO:0007669"/>
    <property type="project" value="TreeGrafter"/>
</dbReference>
<evidence type="ECO:0000256" key="12">
    <source>
        <dbReference type="SAM" id="MobiDB-lite"/>
    </source>
</evidence>
<evidence type="ECO:0000256" key="3">
    <source>
        <dbReference type="ARBA" id="ARBA00012841"/>
    </source>
</evidence>
<evidence type="ECO:0000256" key="1">
    <source>
        <dbReference type="ARBA" id="ARBA00004496"/>
    </source>
</evidence>
<dbReference type="OrthoDB" id="372395at2759"/>
<dbReference type="InterPro" id="IPR045864">
    <property type="entry name" value="aa-tRNA-synth_II/BPL/LPL"/>
</dbReference>
<dbReference type="SUPFAM" id="SSF50249">
    <property type="entry name" value="Nucleic acid-binding proteins"/>
    <property type="match status" value="1"/>
</dbReference>
<dbReference type="GO" id="GO:0006422">
    <property type="term" value="P:aspartyl-tRNA aminoacylation"/>
    <property type="evidence" value="ECO:0007669"/>
    <property type="project" value="InterPro"/>
</dbReference>
<dbReference type="FunFam" id="3.30.930.10:FF:000038">
    <property type="entry name" value="Aspartate--tRNA ligase"/>
    <property type="match status" value="1"/>
</dbReference>
<dbReference type="InterPro" id="IPR006195">
    <property type="entry name" value="aa-tRNA-synth_II"/>
</dbReference>
<dbReference type="Pfam" id="PF00152">
    <property type="entry name" value="tRNA-synt_2"/>
    <property type="match status" value="1"/>
</dbReference>
<dbReference type="Gene3D" id="3.30.930.10">
    <property type="entry name" value="Bira Bifunctional Protein, Domain 2"/>
    <property type="match status" value="1"/>
</dbReference>
<evidence type="ECO:0000256" key="6">
    <source>
        <dbReference type="ARBA" id="ARBA00022741"/>
    </source>
</evidence>
<dbReference type="PANTHER" id="PTHR43450:SF1">
    <property type="entry name" value="ASPARTATE--TRNA LIGASE, CYTOPLASMIC"/>
    <property type="match status" value="1"/>
</dbReference>
<dbReference type="InterPro" id="IPR012340">
    <property type="entry name" value="NA-bd_OB-fold"/>
</dbReference>
<dbReference type="GO" id="GO:0004815">
    <property type="term" value="F:aspartate-tRNA ligase activity"/>
    <property type="evidence" value="ECO:0007669"/>
    <property type="project" value="UniProtKB-EC"/>
</dbReference>
<dbReference type="PANTHER" id="PTHR43450">
    <property type="entry name" value="ASPARTYL-TRNA SYNTHETASE"/>
    <property type="match status" value="1"/>
</dbReference>
<evidence type="ECO:0000256" key="8">
    <source>
        <dbReference type="ARBA" id="ARBA00022917"/>
    </source>
</evidence>
<evidence type="ECO:0000256" key="11">
    <source>
        <dbReference type="ARBA" id="ARBA00070516"/>
    </source>
</evidence>
<keyword evidence="9 14" id="KW-0030">Aminoacyl-tRNA synthetase</keyword>
<dbReference type="Gene3D" id="2.40.50.140">
    <property type="entry name" value="Nucleic acid-binding proteins"/>
    <property type="match status" value="1"/>
</dbReference>
<feature type="domain" description="Aminoacyl-transfer RNA synthetases class-II family profile" evidence="13">
    <location>
        <begin position="239"/>
        <end position="550"/>
    </location>
</feature>
<evidence type="ECO:0000259" key="13">
    <source>
        <dbReference type="PROSITE" id="PS50862"/>
    </source>
</evidence>
<evidence type="ECO:0000256" key="7">
    <source>
        <dbReference type="ARBA" id="ARBA00022840"/>
    </source>
</evidence>
<evidence type="ECO:0000256" key="2">
    <source>
        <dbReference type="ARBA" id="ARBA00005312"/>
    </source>
</evidence>
<dbReference type="GO" id="GO:0017101">
    <property type="term" value="C:aminoacyl-tRNA synthetase multienzyme complex"/>
    <property type="evidence" value="ECO:0007669"/>
    <property type="project" value="TreeGrafter"/>
</dbReference>
<organism evidence="14 15">
    <name type="scientific">Zopfia rhizophila CBS 207.26</name>
    <dbReference type="NCBI Taxonomy" id="1314779"/>
    <lineage>
        <taxon>Eukaryota</taxon>
        <taxon>Fungi</taxon>
        <taxon>Dikarya</taxon>
        <taxon>Ascomycota</taxon>
        <taxon>Pezizomycotina</taxon>
        <taxon>Dothideomycetes</taxon>
        <taxon>Dothideomycetes incertae sedis</taxon>
        <taxon>Zopfiaceae</taxon>
        <taxon>Zopfia</taxon>
    </lineage>
</organism>
<accession>A0A6A6ENF9</accession>
<dbReference type="HAMAP" id="MF_02075">
    <property type="entry name" value="Asp_tRNA_synth_type2"/>
    <property type="match status" value="1"/>
</dbReference>
<feature type="region of interest" description="Disordered" evidence="12">
    <location>
        <begin position="1"/>
        <end position="52"/>
    </location>
</feature>
<keyword evidence="7" id="KW-0067">ATP-binding</keyword>
<dbReference type="Proteomes" id="UP000800200">
    <property type="component" value="Unassembled WGS sequence"/>
</dbReference>
<evidence type="ECO:0000256" key="5">
    <source>
        <dbReference type="ARBA" id="ARBA00022598"/>
    </source>
</evidence>
<dbReference type="CDD" id="cd04320">
    <property type="entry name" value="AspRS_cyto_N"/>
    <property type="match status" value="1"/>
</dbReference>
<evidence type="ECO:0000256" key="10">
    <source>
        <dbReference type="ARBA" id="ARBA00047904"/>
    </source>
</evidence>
<comment type="catalytic activity">
    <reaction evidence="10">
        <text>tRNA(Asp) + L-aspartate + ATP = L-aspartyl-tRNA(Asp) + AMP + diphosphate</text>
        <dbReference type="Rhea" id="RHEA:19649"/>
        <dbReference type="Rhea" id="RHEA-COMP:9660"/>
        <dbReference type="Rhea" id="RHEA-COMP:9678"/>
        <dbReference type="ChEBI" id="CHEBI:29991"/>
        <dbReference type="ChEBI" id="CHEBI:30616"/>
        <dbReference type="ChEBI" id="CHEBI:33019"/>
        <dbReference type="ChEBI" id="CHEBI:78442"/>
        <dbReference type="ChEBI" id="CHEBI:78516"/>
        <dbReference type="ChEBI" id="CHEBI:456215"/>
        <dbReference type="EC" id="6.1.1.12"/>
    </reaction>
</comment>
<keyword evidence="8" id="KW-0648">Protein biosynthesis</keyword>
<keyword evidence="4" id="KW-0963">Cytoplasm</keyword>
<dbReference type="EMBL" id="ML994615">
    <property type="protein sequence ID" value="KAF2192502.1"/>
    <property type="molecule type" value="Genomic_DNA"/>
</dbReference>
<dbReference type="PROSITE" id="PS50862">
    <property type="entry name" value="AA_TRNA_LIGASE_II"/>
    <property type="match status" value="1"/>
</dbReference>
<keyword evidence="15" id="KW-1185">Reference proteome</keyword>
<dbReference type="InterPro" id="IPR002312">
    <property type="entry name" value="Asp/Asn-tRNA-synth_IIb"/>
</dbReference>
<dbReference type="GO" id="GO:0003723">
    <property type="term" value="F:RNA binding"/>
    <property type="evidence" value="ECO:0007669"/>
    <property type="project" value="TreeGrafter"/>
</dbReference>
<dbReference type="GO" id="GO:0005524">
    <property type="term" value="F:ATP binding"/>
    <property type="evidence" value="ECO:0007669"/>
    <property type="project" value="UniProtKB-KW"/>
</dbReference>
<dbReference type="EC" id="6.1.1.12" evidence="3"/>
<dbReference type="AlphaFoldDB" id="A0A6A6ENF9"/>
<protein>
    <recommendedName>
        <fullName evidence="11">Probable aspartate--tRNA ligase, cytoplasmic</fullName>
        <ecNumber evidence="3">6.1.1.12</ecNumber>
    </recommendedName>
</protein>
<evidence type="ECO:0000256" key="4">
    <source>
        <dbReference type="ARBA" id="ARBA00022490"/>
    </source>
</evidence>